<reference evidence="2 3" key="1">
    <citation type="submission" date="2023-11" db="EMBL/GenBank/DDBJ databases">
        <authorList>
            <person name="Cook R."/>
            <person name="Crisci M."/>
            <person name="Pye H."/>
            <person name="Adriaenssens E."/>
            <person name="Santini J."/>
        </authorList>
    </citation>
    <scope>NUCLEOTIDE SEQUENCE [LARGE SCALE GENOMIC DNA]</scope>
    <source>
        <strain evidence="2">Lak_Megaphage_Sonny</strain>
    </source>
</reference>
<dbReference type="EMBL" id="OR769223">
    <property type="protein sequence ID" value="WQJ53938.1"/>
    <property type="molecule type" value="Genomic_DNA"/>
</dbReference>
<evidence type="ECO:0000313" key="2">
    <source>
        <dbReference type="EMBL" id="WQJ53938.1"/>
    </source>
</evidence>
<accession>A0ABZ0Z7E1</accession>
<feature type="domain" description="RNA ligase" evidence="1">
    <location>
        <begin position="20"/>
        <end position="192"/>
    </location>
</feature>
<dbReference type="GO" id="GO:0016874">
    <property type="term" value="F:ligase activity"/>
    <property type="evidence" value="ECO:0007669"/>
    <property type="project" value="UniProtKB-KW"/>
</dbReference>
<evidence type="ECO:0000313" key="3">
    <source>
        <dbReference type="Proteomes" id="UP001358193"/>
    </source>
</evidence>
<proteinExistence type="predicted"/>
<organism evidence="2 3">
    <name type="scientific">phage Lak_Megaphage_Sonny</name>
    <dbReference type="NCBI Taxonomy" id="3109229"/>
    <lineage>
        <taxon>Viruses</taxon>
        <taxon>Duplodnaviria</taxon>
        <taxon>Heunggongvirae</taxon>
        <taxon>Uroviricota</taxon>
        <taxon>Caudoviricetes</taxon>
        <taxon>Caudoviricetes code 15 clade</taxon>
    </lineage>
</organism>
<evidence type="ECO:0000259" key="1">
    <source>
        <dbReference type="Pfam" id="PF09414"/>
    </source>
</evidence>
<dbReference type="InterPro" id="IPR021122">
    <property type="entry name" value="RNA_ligase_dom_REL/Rnl2"/>
</dbReference>
<dbReference type="SUPFAM" id="SSF56091">
    <property type="entry name" value="DNA ligase/mRNA capping enzyme, catalytic domain"/>
    <property type="match status" value="1"/>
</dbReference>
<sequence length="225" mass="26213">MKHYDSIESINYDKSLIGENVWAFNKLDGQNLCVKYNSKRKEFAGFGSRKCQVDENHEQFGGAVRFFKSKISNILLDIINNNSGKGQLFKGIDEITFYFEWYGEHSFAGFHQEGDEMHLALIDVHLKKKGYIEPKDFYEIFGNVPGLEIPELIFKGVLTNSFIKSINDNDWTSENPEYPSVKEGVVCRRSSILKGQRMPKVKIKTKWWIDKLHEKFSPDKWKELE</sequence>
<protein>
    <submittedName>
        <fullName evidence="2">RNA ligase</fullName>
    </submittedName>
</protein>
<dbReference type="Proteomes" id="UP001358193">
    <property type="component" value="Segment"/>
</dbReference>
<keyword evidence="3" id="KW-1185">Reference proteome</keyword>
<name>A0ABZ0Z7E1_9CAUD</name>
<keyword evidence="2" id="KW-0436">Ligase</keyword>
<dbReference type="Pfam" id="PF09414">
    <property type="entry name" value="RNA_ligase"/>
    <property type="match status" value="1"/>
</dbReference>